<evidence type="ECO:0000313" key="3">
    <source>
        <dbReference type="Proteomes" id="UP001358586"/>
    </source>
</evidence>
<evidence type="ECO:0000313" key="2">
    <source>
        <dbReference type="EMBL" id="KAK5770864.1"/>
    </source>
</evidence>
<dbReference type="EMBL" id="JARKNE010000013">
    <property type="protein sequence ID" value="KAK5770864.1"/>
    <property type="molecule type" value="Genomic_DNA"/>
</dbReference>
<protein>
    <submittedName>
        <fullName evidence="2">Uncharacterized protein</fullName>
    </submittedName>
</protein>
<proteinExistence type="predicted"/>
<evidence type="ECO:0000256" key="1">
    <source>
        <dbReference type="SAM" id="MobiDB-lite"/>
    </source>
</evidence>
<accession>A0ABR0MC91</accession>
<organism evidence="2 3">
    <name type="scientific">Gossypium arboreum</name>
    <name type="common">Tree cotton</name>
    <name type="synonym">Gossypium nanking</name>
    <dbReference type="NCBI Taxonomy" id="29729"/>
    <lineage>
        <taxon>Eukaryota</taxon>
        <taxon>Viridiplantae</taxon>
        <taxon>Streptophyta</taxon>
        <taxon>Embryophyta</taxon>
        <taxon>Tracheophyta</taxon>
        <taxon>Spermatophyta</taxon>
        <taxon>Magnoliopsida</taxon>
        <taxon>eudicotyledons</taxon>
        <taxon>Gunneridae</taxon>
        <taxon>Pentapetalae</taxon>
        <taxon>rosids</taxon>
        <taxon>malvids</taxon>
        <taxon>Malvales</taxon>
        <taxon>Malvaceae</taxon>
        <taxon>Malvoideae</taxon>
        <taxon>Gossypium</taxon>
    </lineage>
</organism>
<reference evidence="2 3" key="1">
    <citation type="submission" date="2023-03" db="EMBL/GenBank/DDBJ databases">
        <title>WGS of Gossypium arboreum.</title>
        <authorList>
            <person name="Yu D."/>
        </authorList>
    </citation>
    <scope>NUCLEOTIDE SEQUENCE [LARGE SCALE GENOMIC DNA]</scope>
    <source>
        <tissue evidence="2">Leaf</tissue>
    </source>
</reference>
<sequence length="185" mass="20365">MADVGGSNNVFDIDPPWELGADGAKVALFSELKPILTELEDGKRGSDDDEDPRFTAYSPPAHMHNVNISADDALEFPDLPHKRRGHISSSLDSSDLEVGKEFSSNDGFLNALNQYSIKNGVNYYVDKSKFEKFEANFALVIACALLMGPPHHPLSLDLKGPAIPFRYEFVEASPLLRVNMACHES</sequence>
<keyword evidence="3" id="KW-1185">Reference proteome</keyword>
<name>A0ABR0MC91_GOSAR</name>
<dbReference type="Proteomes" id="UP001358586">
    <property type="component" value="Chromosome 13"/>
</dbReference>
<feature type="region of interest" description="Disordered" evidence="1">
    <location>
        <begin position="39"/>
        <end position="60"/>
    </location>
</feature>
<gene>
    <name evidence="2" type="ORF">PVK06_047021</name>
</gene>
<comment type="caution">
    <text evidence="2">The sequence shown here is derived from an EMBL/GenBank/DDBJ whole genome shotgun (WGS) entry which is preliminary data.</text>
</comment>